<comment type="caution">
    <text evidence="5">The sequence shown here is derived from an EMBL/GenBank/DDBJ whole genome shotgun (WGS) entry which is preliminary data.</text>
</comment>
<reference evidence="5 6" key="1">
    <citation type="submission" date="2022-01" db="EMBL/GenBank/DDBJ databases">
        <title>Mariniradius saccharolyticus sp. nov., isolated from sediment of a river.</title>
        <authorList>
            <person name="Liu H."/>
        </authorList>
    </citation>
    <scope>NUCLEOTIDE SEQUENCE [LARGE SCALE GENOMIC DNA]</scope>
    <source>
        <strain evidence="5 6">RY-2</strain>
    </source>
</reference>
<organism evidence="5 6">
    <name type="scientific">Mariniradius sediminis</name>
    <dbReference type="NCBI Taxonomy" id="2909237"/>
    <lineage>
        <taxon>Bacteria</taxon>
        <taxon>Pseudomonadati</taxon>
        <taxon>Bacteroidota</taxon>
        <taxon>Cytophagia</taxon>
        <taxon>Cytophagales</taxon>
        <taxon>Cyclobacteriaceae</taxon>
        <taxon>Mariniradius</taxon>
    </lineage>
</organism>
<dbReference type="InterPro" id="IPR011043">
    <property type="entry name" value="Gal_Oxase/kelch_b-propeller"/>
</dbReference>
<proteinExistence type="predicted"/>
<dbReference type="Proteomes" id="UP001201449">
    <property type="component" value="Unassembled WGS sequence"/>
</dbReference>
<accession>A0ABS9BRE1</accession>
<dbReference type="InterPro" id="IPR058667">
    <property type="entry name" value="DUF6242_C"/>
</dbReference>
<evidence type="ECO:0000256" key="1">
    <source>
        <dbReference type="ARBA" id="ARBA00022441"/>
    </source>
</evidence>
<feature type="domain" description="DUF6242" evidence="4">
    <location>
        <begin position="143"/>
        <end position="237"/>
    </location>
</feature>
<keyword evidence="3" id="KW-0732">Signal</keyword>
<evidence type="ECO:0000256" key="2">
    <source>
        <dbReference type="ARBA" id="ARBA00022737"/>
    </source>
</evidence>
<keyword evidence="1" id="KW-0880">Kelch repeat</keyword>
<keyword evidence="6" id="KW-1185">Reference proteome</keyword>
<evidence type="ECO:0000259" key="4">
    <source>
        <dbReference type="Pfam" id="PF25852"/>
    </source>
</evidence>
<sequence length="334" mass="38156">MAQNQGTVLRFALLAVLILSVQAFSGCTKQSTIAEPLRQGTDVDTASLYVWSKLLDSAAWRKNYNFQMFSVGDELWVFHPDGTWWSKDGTLWEKAPLTNAIKNLAFLDYVQFKGSIYGLGYFEGNVERFQFRPEIYKTTDFKTWSTLASDSNLPQRFFYHPFVFQNKIWIIGGEDSRRKYADIWNSEDGIHWVKQKDNLPLGERSGSQVVQLDGKLYLLDNDVWISHDGLNWELVTEEIVPGEEIFGYAAMVLDGKIWLLGCNRNGQFSSQVLISADGKHWQTQQAPWAPRGGIAATVHKGKIYMTGGKYGGTPNHPDFRYDNDVWVLEKRKSQ</sequence>
<protein>
    <recommendedName>
        <fullName evidence="4">DUF6242 domain-containing protein</fullName>
    </recommendedName>
</protein>
<gene>
    <name evidence="5" type="ORF">L0U89_03105</name>
</gene>
<evidence type="ECO:0000313" key="6">
    <source>
        <dbReference type="Proteomes" id="UP001201449"/>
    </source>
</evidence>
<dbReference type="PANTHER" id="PTHR24412:SF489">
    <property type="entry name" value="RING FINGER DOMAIN AND KELCH REPEAT-CONTAINING PROTEIN DDB_G0271372"/>
    <property type="match status" value="1"/>
</dbReference>
<evidence type="ECO:0000313" key="5">
    <source>
        <dbReference type="EMBL" id="MCF1750045.1"/>
    </source>
</evidence>
<dbReference type="InterPro" id="IPR015915">
    <property type="entry name" value="Kelch-typ_b-propeller"/>
</dbReference>
<feature type="chain" id="PRO_5047213923" description="DUF6242 domain-containing protein" evidence="3">
    <location>
        <begin position="26"/>
        <end position="334"/>
    </location>
</feature>
<name>A0ABS9BRE1_9BACT</name>
<feature type="signal peptide" evidence="3">
    <location>
        <begin position="1"/>
        <end position="25"/>
    </location>
</feature>
<dbReference type="SUPFAM" id="SSF50965">
    <property type="entry name" value="Galactose oxidase, central domain"/>
    <property type="match status" value="1"/>
</dbReference>
<dbReference type="Pfam" id="PF25852">
    <property type="entry name" value="DUF6242_C"/>
    <property type="match status" value="1"/>
</dbReference>
<dbReference type="PANTHER" id="PTHR24412">
    <property type="entry name" value="KELCH PROTEIN"/>
    <property type="match status" value="1"/>
</dbReference>
<keyword evidence="2" id="KW-0677">Repeat</keyword>
<dbReference type="RefSeq" id="WP_234860183.1">
    <property type="nucleotide sequence ID" value="NZ_JAKEVZ010000002.1"/>
</dbReference>
<evidence type="ECO:0000256" key="3">
    <source>
        <dbReference type="SAM" id="SignalP"/>
    </source>
</evidence>
<dbReference type="EMBL" id="JAKEVZ010000002">
    <property type="protein sequence ID" value="MCF1750045.1"/>
    <property type="molecule type" value="Genomic_DNA"/>
</dbReference>
<dbReference type="Gene3D" id="2.120.10.80">
    <property type="entry name" value="Kelch-type beta propeller"/>
    <property type="match status" value="2"/>
</dbReference>